<dbReference type="SUPFAM" id="SSF48371">
    <property type="entry name" value="ARM repeat"/>
    <property type="match status" value="1"/>
</dbReference>
<gene>
    <name evidence="1" type="ORF">OW763_04430</name>
</gene>
<dbReference type="RefSeq" id="WP_268039878.1">
    <property type="nucleotide sequence ID" value="NZ_JAPQER010000002.1"/>
</dbReference>
<dbReference type="Pfam" id="PF13646">
    <property type="entry name" value="HEAT_2"/>
    <property type="match status" value="1"/>
</dbReference>
<sequence length="224" mass="26074">MKKGLVEFNWNNVDKYTDEEITYFLFVEGKGINTICKIRGLDRSEVQNHIIQGKIKYRFLAKSQNTKEFFKTLSEAGKQDKITVLNSLDKENKIRIIKFIRQNYADMYPKDKELGVWILGELREIEGLDILIKASVHKFVNIRRMSVSAMGKLENEKCEVALIRALDDDNPQVVMYAIKALYKIKSVKSIDKIQYIKKSAQKKYLKEAAEKYLTDLNLYKMGVT</sequence>
<protein>
    <submittedName>
        <fullName evidence="1">HEAT repeat domain-containing protein</fullName>
    </submittedName>
</protein>
<dbReference type="Gene3D" id="1.25.10.10">
    <property type="entry name" value="Leucine-rich Repeat Variant"/>
    <property type="match status" value="1"/>
</dbReference>
<evidence type="ECO:0000313" key="1">
    <source>
        <dbReference type="EMBL" id="MCY6483599.1"/>
    </source>
</evidence>
<proteinExistence type="predicted"/>
<name>A0ABT4CX81_9CLOT</name>
<organism evidence="1 2">
    <name type="scientific">Clostridium aestuarii</name>
    <dbReference type="NCBI Taxonomy" id="338193"/>
    <lineage>
        <taxon>Bacteria</taxon>
        <taxon>Bacillati</taxon>
        <taxon>Bacillota</taxon>
        <taxon>Clostridia</taxon>
        <taxon>Eubacteriales</taxon>
        <taxon>Clostridiaceae</taxon>
        <taxon>Clostridium</taxon>
    </lineage>
</organism>
<dbReference type="InterPro" id="IPR011989">
    <property type="entry name" value="ARM-like"/>
</dbReference>
<dbReference type="InterPro" id="IPR016024">
    <property type="entry name" value="ARM-type_fold"/>
</dbReference>
<dbReference type="Proteomes" id="UP001078443">
    <property type="component" value="Unassembled WGS sequence"/>
</dbReference>
<dbReference type="EMBL" id="JAPQER010000002">
    <property type="protein sequence ID" value="MCY6483599.1"/>
    <property type="molecule type" value="Genomic_DNA"/>
</dbReference>
<accession>A0ABT4CX81</accession>
<keyword evidence="2" id="KW-1185">Reference proteome</keyword>
<reference evidence="1" key="1">
    <citation type="submission" date="2022-12" db="EMBL/GenBank/DDBJ databases">
        <authorList>
            <person name="Wang J."/>
        </authorList>
    </citation>
    <scope>NUCLEOTIDE SEQUENCE</scope>
    <source>
        <strain evidence="1">HY-45-18</strain>
    </source>
</reference>
<evidence type="ECO:0000313" key="2">
    <source>
        <dbReference type="Proteomes" id="UP001078443"/>
    </source>
</evidence>
<comment type="caution">
    <text evidence="1">The sequence shown here is derived from an EMBL/GenBank/DDBJ whole genome shotgun (WGS) entry which is preliminary data.</text>
</comment>